<name>A0ABR9R5I9_9FIRM</name>
<reference evidence="2 3" key="1">
    <citation type="submission" date="2020-10" db="EMBL/GenBank/DDBJ databases">
        <title>ChiBAC.</title>
        <authorList>
            <person name="Zenner C."/>
            <person name="Hitch T.C.A."/>
            <person name="Clavel T."/>
        </authorList>
    </citation>
    <scope>NUCLEOTIDE SEQUENCE [LARGE SCALE GENOMIC DNA]</scope>
    <source>
        <strain evidence="2 3">DSM 109015</strain>
    </source>
</reference>
<sequence length="122" mass="13345">MNSLIWRKSKMQHNENETRLARTRANKIKRTYLTWAVSAALCVLVATPAFAASDPLTTINNLSDFVFSAIKAIGAILLGFGLVQIGLALKSHDAGQRAQGFMTFFGGIVIYFAKDILDLILA</sequence>
<comment type="caution">
    <text evidence="2">The sequence shown here is derived from an EMBL/GenBank/DDBJ whole genome shotgun (WGS) entry which is preliminary data.</text>
</comment>
<gene>
    <name evidence="2" type="ORF">INF35_11540</name>
</gene>
<dbReference type="Proteomes" id="UP000768567">
    <property type="component" value="Unassembled WGS sequence"/>
</dbReference>
<dbReference type="InterPro" id="IPR007039">
    <property type="entry name" value="TrbC/VirB2"/>
</dbReference>
<evidence type="ECO:0000256" key="1">
    <source>
        <dbReference type="SAM" id="Phobius"/>
    </source>
</evidence>
<proteinExistence type="predicted"/>
<dbReference type="Pfam" id="PF04956">
    <property type="entry name" value="TrbC"/>
    <property type="match status" value="1"/>
</dbReference>
<evidence type="ECO:0000313" key="2">
    <source>
        <dbReference type="EMBL" id="MBE5038420.1"/>
    </source>
</evidence>
<feature type="transmembrane region" description="Helical" evidence="1">
    <location>
        <begin position="101"/>
        <end position="121"/>
    </location>
</feature>
<keyword evidence="1" id="KW-0472">Membrane</keyword>
<keyword evidence="3" id="KW-1185">Reference proteome</keyword>
<evidence type="ECO:0000313" key="3">
    <source>
        <dbReference type="Proteomes" id="UP000768567"/>
    </source>
</evidence>
<protein>
    <submittedName>
        <fullName evidence="2">Glutamyl-tRNA amidotransferase</fullName>
    </submittedName>
</protein>
<organism evidence="2 3">
    <name type="scientific">Gemmiger gallinarum</name>
    <dbReference type="NCBI Taxonomy" id="2779354"/>
    <lineage>
        <taxon>Bacteria</taxon>
        <taxon>Bacillati</taxon>
        <taxon>Bacillota</taxon>
        <taxon>Clostridia</taxon>
        <taxon>Eubacteriales</taxon>
        <taxon>Gemmiger</taxon>
    </lineage>
</organism>
<keyword evidence="1" id="KW-0812">Transmembrane</keyword>
<feature type="transmembrane region" description="Helical" evidence="1">
    <location>
        <begin position="67"/>
        <end position="89"/>
    </location>
</feature>
<accession>A0ABR9R5I9</accession>
<dbReference type="EMBL" id="JADCKC010000003">
    <property type="protein sequence ID" value="MBE5038420.1"/>
    <property type="molecule type" value="Genomic_DNA"/>
</dbReference>
<keyword evidence="1" id="KW-1133">Transmembrane helix</keyword>